<evidence type="ECO:0000256" key="1">
    <source>
        <dbReference type="SAM" id="Phobius"/>
    </source>
</evidence>
<dbReference type="Proteomes" id="UP000241868">
    <property type="component" value="Unassembled WGS sequence"/>
</dbReference>
<proteinExistence type="predicted"/>
<keyword evidence="3" id="KW-1185">Reference proteome</keyword>
<keyword evidence="1" id="KW-1133">Transmembrane helix</keyword>
<feature type="transmembrane region" description="Helical" evidence="1">
    <location>
        <begin position="54"/>
        <end position="77"/>
    </location>
</feature>
<dbReference type="RefSeq" id="WP_106742067.1">
    <property type="nucleotide sequence ID" value="NZ_PXYY01000054.1"/>
</dbReference>
<name>A0A2P7TZ78_9NEIS</name>
<dbReference type="OrthoDB" id="8605605at2"/>
<feature type="transmembrane region" description="Helical" evidence="1">
    <location>
        <begin position="129"/>
        <end position="151"/>
    </location>
</feature>
<keyword evidence="1" id="KW-0812">Transmembrane</keyword>
<dbReference type="EMBL" id="PXYY01000054">
    <property type="protein sequence ID" value="PSJ80032.1"/>
    <property type="molecule type" value="Genomic_DNA"/>
</dbReference>
<feature type="transmembrane region" description="Helical" evidence="1">
    <location>
        <begin position="12"/>
        <end position="34"/>
    </location>
</feature>
<accession>A0A2P7TZ78</accession>
<organism evidence="2 3">
    <name type="scientific">Neisseria iguanae</name>
    <dbReference type="NCBI Taxonomy" id="90242"/>
    <lineage>
        <taxon>Bacteria</taxon>
        <taxon>Pseudomonadati</taxon>
        <taxon>Pseudomonadota</taxon>
        <taxon>Betaproteobacteria</taxon>
        <taxon>Neisseriales</taxon>
        <taxon>Neisseriaceae</taxon>
        <taxon>Neisseria</taxon>
    </lineage>
</organism>
<keyword evidence="1" id="KW-0472">Membrane</keyword>
<comment type="caution">
    <text evidence="2">The sequence shown here is derived from an EMBL/GenBank/DDBJ whole genome shotgun (WGS) entry which is preliminary data.</text>
</comment>
<reference evidence="2 3" key="1">
    <citation type="submission" date="2018-03" db="EMBL/GenBank/DDBJ databases">
        <title>Neisseria weixii sp. nov., isolated from the intestinal contents of Tibetan Plateau pika (Ochotona curzoniae) in Yushu, Qinghai Province, China.</title>
        <authorList>
            <person name="Gui Z."/>
        </authorList>
    </citation>
    <scope>NUCLEOTIDE SEQUENCE [LARGE SCALE GENOMIC DNA]</scope>
    <source>
        <strain evidence="2 3">ATCC 51483</strain>
    </source>
</reference>
<dbReference type="AlphaFoldDB" id="A0A2P7TZ78"/>
<feature type="transmembrane region" description="Helical" evidence="1">
    <location>
        <begin position="89"/>
        <end position="109"/>
    </location>
</feature>
<protein>
    <submittedName>
        <fullName evidence="2">Uncharacterized protein</fullName>
    </submittedName>
</protein>
<evidence type="ECO:0000313" key="3">
    <source>
        <dbReference type="Proteomes" id="UP000241868"/>
    </source>
</evidence>
<sequence>MTNYPYPGRQVLFYSLIGGFGVSLLVIEANWQMLRWAEQQNGYHLSPLSTSAHLFEILLYATLTCLPLILLTVAICVAKQVYRDKRGGYIISFCATAVFLAIVIGAWLFKIITHYMEAHTFWLPPSDFASALAYIWLWFCISAVMFCAWLAGVPTGPGNTPEPE</sequence>
<gene>
    <name evidence="2" type="ORF">C7N83_08720</name>
</gene>
<evidence type="ECO:0000313" key="2">
    <source>
        <dbReference type="EMBL" id="PSJ80032.1"/>
    </source>
</evidence>